<dbReference type="GO" id="GO:1902201">
    <property type="term" value="P:negative regulation of bacterial-type flagellum-dependent cell motility"/>
    <property type="evidence" value="ECO:0007669"/>
    <property type="project" value="TreeGrafter"/>
</dbReference>
<dbReference type="Pfam" id="PF00990">
    <property type="entry name" value="GGDEF"/>
    <property type="match status" value="1"/>
</dbReference>
<dbReference type="InterPro" id="IPR043128">
    <property type="entry name" value="Rev_trsase/Diguanyl_cyclase"/>
</dbReference>
<dbReference type="GO" id="GO:0005886">
    <property type="term" value="C:plasma membrane"/>
    <property type="evidence" value="ECO:0007669"/>
    <property type="project" value="TreeGrafter"/>
</dbReference>
<evidence type="ECO:0000256" key="1">
    <source>
        <dbReference type="ARBA" id="ARBA00012528"/>
    </source>
</evidence>
<proteinExistence type="predicted"/>
<comment type="catalytic activity">
    <reaction evidence="2">
        <text>2 GTP = 3',3'-c-di-GMP + 2 diphosphate</text>
        <dbReference type="Rhea" id="RHEA:24898"/>
        <dbReference type="ChEBI" id="CHEBI:33019"/>
        <dbReference type="ChEBI" id="CHEBI:37565"/>
        <dbReference type="ChEBI" id="CHEBI:58805"/>
        <dbReference type="EC" id="2.7.7.65"/>
    </reaction>
</comment>
<name>A0A3E0WNV7_9GAMM</name>
<organism evidence="4 5">
    <name type="scientific">Alkalilimnicola ehrlichii</name>
    <dbReference type="NCBI Taxonomy" id="351052"/>
    <lineage>
        <taxon>Bacteria</taxon>
        <taxon>Pseudomonadati</taxon>
        <taxon>Pseudomonadota</taxon>
        <taxon>Gammaproteobacteria</taxon>
        <taxon>Chromatiales</taxon>
        <taxon>Ectothiorhodospiraceae</taxon>
        <taxon>Alkalilimnicola</taxon>
    </lineage>
</organism>
<evidence type="ECO:0000313" key="4">
    <source>
        <dbReference type="EMBL" id="RFA34642.1"/>
    </source>
</evidence>
<sequence length="97" mass="11620">MPIGMVVLTVAIYFWQQEQTAINEQLRKRERLFRAHNRIDGITQVCDAQYLRQQLDIELRFARQTGRPCALLMLDVDDFDRVNRNYGYLEGDRFCRH</sequence>
<dbReference type="PROSITE" id="PS50887">
    <property type="entry name" value="GGDEF"/>
    <property type="match status" value="1"/>
</dbReference>
<dbReference type="InterPro" id="IPR029787">
    <property type="entry name" value="Nucleotide_cyclase"/>
</dbReference>
<reference evidence="5" key="1">
    <citation type="submission" date="2017-05" db="EMBL/GenBank/DDBJ databases">
        <authorList>
            <person name="Sharma S."/>
            <person name="Sidhu C."/>
            <person name="Pinnaka A.K."/>
        </authorList>
    </citation>
    <scope>NUCLEOTIDE SEQUENCE [LARGE SCALE GENOMIC DNA]</scope>
    <source>
        <strain evidence="5">AK93</strain>
    </source>
</reference>
<dbReference type="AlphaFoldDB" id="A0A3E0WNV7"/>
<keyword evidence="5" id="KW-1185">Reference proteome</keyword>
<evidence type="ECO:0000313" key="5">
    <source>
        <dbReference type="Proteomes" id="UP000256763"/>
    </source>
</evidence>
<dbReference type="PANTHER" id="PTHR45138">
    <property type="entry name" value="REGULATORY COMPONENTS OF SENSORY TRANSDUCTION SYSTEM"/>
    <property type="match status" value="1"/>
</dbReference>
<dbReference type="Gene3D" id="3.30.70.270">
    <property type="match status" value="1"/>
</dbReference>
<dbReference type="EC" id="2.7.7.65" evidence="1"/>
<comment type="caution">
    <text evidence="4">The sequence shown here is derived from an EMBL/GenBank/DDBJ whole genome shotgun (WGS) entry which is preliminary data.</text>
</comment>
<dbReference type="InterPro" id="IPR000160">
    <property type="entry name" value="GGDEF_dom"/>
</dbReference>
<dbReference type="SUPFAM" id="SSF55073">
    <property type="entry name" value="Nucleotide cyclase"/>
    <property type="match status" value="1"/>
</dbReference>
<dbReference type="EMBL" id="NFZW01000015">
    <property type="protein sequence ID" value="RFA34642.1"/>
    <property type="molecule type" value="Genomic_DNA"/>
</dbReference>
<dbReference type="PANTHER" id="PTHR45138:SF9">
    <property type="entry name" value="DIGUANYLATE CYCLASE DGCM-RELATED"/>
    <property type="match status" value="1"/>
</dbReference>
<dbReference type="GO" id="GO:0052621">
    <property type="term" value="F:diguanylate cyclase activity"/>
    <property type="evidence" value="ECO:0007669"/>
    <property type="project" value="UniProtKB-EC"/>
</dbReference>
<dbReference type="GO" id="GO:0043709">
    <property type="term" value="P:cell adhesion involved in single-species biofilm formation"/>
    <property type="evidence" value="ECO:0007669"/>
    <property type="project" value="TreeGrafter"/>
</dbReference>
<gene>
    <name evidence="4" type="ORF">CAL65_14865</name>
</gene>
<dbReference type="OrthoDB" id="5914567at2"/>
<protein>
    <recommendedName>
        <fullName evidence="1">diguanylate cyclase</fullName>
        <ecNumber evidence="1">2.7.7.65</ecNumber>
    </recommendedName>
</protein>
<feature type="domain" description="GGDEF" evidence="3">
    <location>
        <begin position="67"/>
        <end position="97"/>
    </location>
</feature>
<evidence type="ECO:0000256" key="2">
    <source>
        <dbReference type="ARBA" id="ARBA00034247"/>
    </source>
</evidence>
<accession>A0A3E0WNV7</accession>
<dbReference type="Proteomes" id="UP000256763">
    <property type="component" value="Unassembled WGS sequence"/>
</dbReference>
<dbReference type="InterPro" id="IPR050469">
    <property type="entry name" value="Diguanylate_Cyclase"/>
</dbReference>
<evidence type="ECO:0000259" key="3">
    <source>
        <dbReference type="PROSITE" id="PS50887"/>
    </source>
</evidence>